<feature type="transmembrane region" description="Helical" evidence="4">
    <location>
        <begin position="354"/>
        <end position="373"/>
    </location>
</feature>
<evidence type="ECO:0000313" key="5">
    <source>
        <dbReference type="EMBL" id="OGG76363.1"/>
    </source>
</evidence>
<reference evidence="5 6" key="1">
    <citation type="journal article" date="2016" name="Nat. Commun.">
        <title>Thousands of microbial genomes shed light on interconnected biogeochemical processes in an aquifer system.</title>
        <authorList>
            <person name="Anantharaman K."/>
            <person name="Brown C.T."/>
            <person name="Hug L.A."/>
            <person name="Sharon I."/>
            <person name="Castelle C.J."/>
            <person name="Probst A.J."/>
            <person name="Thomas B.C."/>
            <person name="Singh A."/>
            <person name="Wilkins M.J."/>
            <person name="Karaoz U."/>
            <person name="Brodie E.L."/>
            <person name="Williams K.H."/>
            <person name="Hubbard S.S."/>
            <person name="Banfield J.F."/>
        </authorList>
    </citation>
    <scope>NUCLEOTIDE SEQUENCE [LARGE SCALE GENOMIC DNA]</scope>
</reference>
<feature type="transmembrane region" description="Helical" evidence="4">
    <location>
        <begin position="276"/>
        <end position="303"/>
    </location>
</feature>
<dbReference type="AlphaFoldDB" id="A0A1F6ERV8"/>
<evidence type="ECO:0000313" key="6">
    <source>
        <dbReference type="Proteomes" id="UP000176714"/>
    </source>
</evidence>
<dbReference type="STRING" id="1798516.A2950_00070"/>
<name>A0A1F6ERV8_9BACT</name>
<feature type="transmembrane region" description="Helical" evidence="4">
    <location>
        <begin position="379"/>
        <end position="398"/>
    </location>
</feature>
<dbReference type="InterPro" id="IPR019734">
    <property type="entry name" value="TPR_rpt"/>
</dbReference>
<feature type="transmembrane region" description="Helical" evidence="4">
    <location>
        <begin position="468"/>
        <end position="491"/>
    </location>
</feature>
<comment type="caution">
    <text evidence="5">The sequence shown here is derived from an EMBL/GenBank/DDBJ whole genome shotgun (WGS) entry which is preliminary data.</text>
</comment>
<feature type="transmembrane region" description="Helical" evidence="4">
    <location>
        <begin position="47"/>
        <end position="65"/>
    </location>
</feature>
<dbReference type="SUPFAM" id="SSF48452">
    <property type="entry name" value="TPR-like"/>
    <property type="match status" value="1"/>
</dbReference>
<keyword evidence="4" id="KW-1133">Transmembrane helix</keyword>
<feature type="transmembrane region" description="Helical" evidence="4">
    <location>
        <begin position="170"/>
        <end position="196"/>
    </location>
</feature>
<feature type="transmembrane region" description="Helical" evidence="4">
    <location>
        <begin position="142"/>
        <end position="164"/>
    </location>
</feature>
<dbReference type="PANTHER" id="PTHR45586">
    <property type="entry name" value="TPR REPEAT-CONTAINING PROTEIN PA4667"/>
    <property type="match status" value="1"/>
</dbReference>
<keyword evidence="4" id="KW-0472">Membrane</keyword>
<organism evidence="5 6">
    <name type="scientific">Candidatus Kaiserbacteria bacterium RIFCSPLOWO2_01_FULL_55_19</name>
    <dbReference type="NCBI Taxonomy" id="1798516"/>
    <lineage>
        <taxon>Bacteria</taxon>
        <taxon>Candidatus Kaiseribacteriota</taxon>
    </lineage>
</organism>
<dbReference type="InterPro" id="IPR051012">
    <property type="entry name" value="CellSynth/LPSAsmb/PSIAsmb"/>
</dbReference>
<evidence type="ECO:0000256" key="4">
    <source>
        <dbReference type="SAM" id="Phobius"/>
    </source>
</evidence>
<dbReference type="InterPro" id="IPR011990">
    <property type="entry name" value="TPR-like_helical_dom_sf"/>
</dbReference>
<evidence type="ECO:0000256" key="3">
    <source>
        <dbReference type="PROSITE-ProRule" id="PRU00339"/>
    </source>
</evidence>
<evidence type="ECO:0000256" key="1">
    <source>
        <dbReference type="ARBA" id="ARBA00022737"/>
    </source>
</evidence>
<feature type="repeat" description="TPR" evidence="3">
    <location>
        <begin position="691"/>
        <end position="724"/>
    </location>
</feature>
<dbReference type="Gene3D" id="1.25.40.10">
    <property type="entry name" value="Tetratricopeptide repeat domain"/>
    <property type="match status" value="1"/>
</dbReference>
<dbReference type="SMART" id="SM00028">
    <property type="entry name" value="TPR"/>
    <property type="match status" value="4"/>
</dbReference>
<dbReference type="EMBL" id="MFMD01000029">
    <property type="protein sequence ID" value="OGG76363.1"/>
    <property type="molecule type" value="Genomic_DNA"/>
</dbReference>
<feature type="transmembrane region" description="Helical" evidence="4">
    <location>
        <begin position="20"/>
        <end position="41"/>
    </location>
</feature>
<keyword evidence="2 3" id="KW-0802">TPR repeat</keyword>
<dbReference type="Proteomes" id="UP000176714">
    <property type="component" value="Unassembled WGS sequence"/>
</dbReference>
<feature type="transmembrane region" description="Helical" evidence="4">
    <location>
        <begin position="77"/>
        <end position="100"/>
    </location>
</feature>
<dbReference type="PANTHER" id="PTHR45586:SF1">
    <property type="entry name" value="LIPOPOLYSACCHARIDE ASSEMBLY PROTEIN B"/>
    <property type="match status" value="1"/>
</dbReference>
<protein>
    <submittedName>
        <fullName evidence="5">Uncharacterized protein</fullName>
    </submittedName>
</protein>
<gene>
    <name evidence="5" type="ORF">A2950_00070</name>
</gene>
<evidence type="ECO:0000256" key="2">
    <source>
        <dbReference type="ARBA" id="ARBA00022803"/>
    </source>
</evidence>
<proteinExistence type="predicted"/>
<sequence>MPPQSAVTPRRRSLDTISIWALFATLVVAVFMFIPSISVALMTTKTFVLAAGAIITLALYILARLGRGNVIFPSTMLIGALWLPVIAYALSAALSGTLFANALWGTALEPDTLGFMLVAAVLGTLAILVLRRPEHYGSFLRASAYAFGLVVVLQVVVVVVGQFAPDIISPAFSIVGSFNDLAFLSGLGVISILITLRFLELSERTHRLLLVSGVAALFLLAIANASLVWILLALVSLGLFVESVMRRGGRAGDTDLDEAVVMSELPTESDEGSHSLVLPLAVLAVSLFFLLGGTLGGALANALDINVLNVRPSWQSTFSIVEKGYSTSPIFGSGPNTFGVEWLKYRDASLNSTVFWNIDFSSGIGFIPTSFVTTGGVGALAWIAFLGLFIVVGLRMLIRRAPQDAFVRYVAIVSFIGTVYLFTVALFDLPNTVILALAFVFTGLFISTTRFALGGEQRGVIFSRSPRLGFVIVFSLTILLLASVVAAYTVVGRYIAATALASATTAFSANDLDKADQSVQSAISFAPSTAAYQVQAAIANARLNQIAVSITLDRTTAQREYQAALSSGINAALTATNLDPSSYQSWIALGNLYAQAVPLGVAGAYDSAKTAYNKARDLSPTNPQILYTLAQLNIANKDTKAAQVDLKAAIALKQDYTDAIFLLSQLEVQDGNVKDALASALAAAYFTPNNPSILFQVGILYAAQNDLTNAEAALSAAVAANPQFANARYFLSAIYAKRGDMTNALAQMQAISDMSADNAAAVTTQLASLKAGKNPFPANLLSASPAPVK</sequence>
<feature type="transmembrane region" description="Helical" evidence="4">
    <location>
        <begin position="208"/>
        <end position="241"/>
    </location>
</feature>
<keyword evidence="4" id="KW-0812">Transmembrane</keyword>
<feature type="transmembrane region" description="Helical" evidence="4">
    <location>
        <begin position="112"/>
        <end position="130"/>
    </location>
</feature>
<keyword evidence="1" id="KW-0677">Repeat</keyword>
<dbReference type="Pfam" id="PF13432">
    <property type="entry name" value="TPR_16"/>
    <property type="match status" value="1"/>
</dbReference>
<accession>A0A1F6ERV8</accession>
<feature type="transmembrane region" description="Helical" evidence="4">
    <location>
        <begin position="405"/>
        <end position="427"/>
    </location>
</feature>
<feature type="transmembrane region" description="Helical" evidence="4">
    <location>
        <begin position="433"/>
        <end position="453"/>
    </location>
</feature>
<dbReference type="PROSITE" id="PS50005">
    <property type="entry name" value="TPR"/>
    <property type="match status" value="1"/>
</dbReference>